<dbReference type="InterPro" id="IPR001223">
    <property type="entry name" value="Glyco_hydro18_cat"/>
</dbReference>
<dbReference type="InterPro" id="IPR050314">
    <property type="entry name" value="Glycosyl_Hydrlase_18"/>
</dbReference>
<dbReference type="RefSeq" id="WP_248652837.1">
    <property type="nucleotide sequence ID" value="NZ_CP096661.1"/>
</dbReference>
<dbReference type="InterPro" id="IPR019546">
    <property type="entry name" value="TAT_signal_bac_arc"/>
</dbReference>
<dbReference type="InterPro" id="IPR006311">
    <property type="entry name" value="TAT_signal"/>
</dbReference>
<dbReference type="KEGG" id="halx:M0R89_20260"/>
<sequence>MPDEEKPASSSIGRKLTPDASRRKFLRGTGAAVVTGALASNSAQAHGDYGNRVVGYYPAWAGDYSPADVPYDKLTHLNFAFVEPQSDGTVAVSDSSKQSTLEELSTYDDKNTVFLLSISSGWYSGTFSDAASTAERRQRFAKTAVDLMLKYNFDGLDLDWEYPDGSVRAEDPHNFTLLLEACRNELDSRVGSWAHLTMAASPNPNIADDAYEVGTISDYLDHVNVMTYDYHGDWSDVTNFNAPFDSPPEGPSSSSWNTTSHMQHWAGKPIANDKLLMGMPFYGRSYTGVSSTNDGLFNSFDSASSETFYNIRENIKPQSDYEYHWHPDAKVPWLYSAAENTFVCYDNVDSISNKVDFVKNNGFGGAMCWELSQDPSNTLIAAMHDRLH</sequence>
<name>A0A8U0I2A7_9EURY</name>
<evidence type="ECO:0000313" key="4">
    <source>
        <dbReference type="EMBL" id="UPV76804.1"/>
    </source>
</evidence>
<dbReference type="SUPFAM" id="SSF54556">
    <property type="entry name" value="Chitinase insertion domain"/>
    <property type="match status" value="1"/>
</dbReference>
<keyword evidence="4" id="KW-0614">Plasmid</keyword>
<dbReference type="SMART" id="SM00636">
    <property type="entry name" value="Glyco_18"/>
    <property type="match status" value="1"/>
</dbReference>
<dbReference type="InterPro" id="IPR017853">
    <property type="entry name" value="GH"/>
</dbReference>
<evidence type="ECO:0000313" key="5">
    <source>
        <dbReference type="Proteomes" id="UP000830729"/>
    </source>
</evidence>
<dbReference type="GO" id="GO:0005975">
    <property type="term" value="P:carbohydrate metabolic process"/>
    <property type="evidence" value="ECO:0007669"/>
    <property type="project" value="InterPro"/>
</dbReference>
<keyword evidence="2" id="KW-0326">Glycosidase</keyword>
<dbReference type="InterPro" id="IPR029070">
    <property type="entry name" value="Chitinase_insertion_sf"/>
</dbReference>
<evidence type="ECO:0000256" key="1">
    <source>
        <dbReference type="ARBA" id="ARBA00022801"/>
    </source>
</evidence>
<dbReference type="PANTHER" id="PTHR11177:SF317">
    <property type="entry name" value="CHITINASE 12-RELATED"/>
    <property type="match status" value="1"/>
</dbReference>
<dbReference type="PROSITE" id="PS51910">
    <property type="entry name" value="GH18_2"/>
    <property type="match status" value="1"/>
</dbReference>
<dbReference type="GO" id="GO:0004553">
    <property type="term" value="F:hydrolase activity, hydrolyzing O-glycosyl compounds"/>
    <property type="evidence" value="ECO:0007669"/>
    <property type="project" value="InterPro"/>
</dbReference>
<dbReference type="Gene3D" id="3.20.20.80">
    <property type="entry name" value="Glycosidases"/>
    <property type="match status" value="1"/>
</dbReference>
<keyword evidence="1 4" id="KW-0378">Hydrolase</keyword>
<evidence type="ECO:0000256" key="2">
    <source>
        <dbReference type="ARBA" id="ARBA00023295"/>
    </source>
</evidence>
<dbReference type="Gene3D" id="3.10.50.10">
    <property type="match status" value="1"/>
</dbReference>
<dbReference type="GO" id="GO:0008061">
    <property type="term" value="F:chitin binding"/>
    <property type="evidence" value="ECO:0007669"/>
    <property type="project" value="InterPro"/>
</dbReference>
<dbReference type="InterPro" id="IPR001579">
    <property type="entry name" value="Glyco_hydro_18_chit_AS"/>
</dbReference>
<geneLocation type="plasmid" evidence="4 5">
    <name>unnamed2</name>
</geneLocation>
<dbReference type="PANTHER" id="PTHR11177">
    <property type="entry name" value="CHITINASE"/>
    <property type="match status" value="1"/>
</dbReference>
<dbReference type="Pfam" id="PF00704">
    <property type="entry name" value="Glyco_hydro_18"/>
    <property type="match status" value="1"/>
</dbReference>
<organism evidence="4 5">
    <name type="scientific">Halorussus limi</name>
    <dbReference type="NCBI Taxonomy" id="2938695"/>
    <lineage>
        <taxon>Archaea</taxon>
        <taxon>Methanobacteriati</taxon>
        <taxon>Methanobacteriota</taxon>
        <taxon>Stenosarchaea group</taxon>
        <taxon>Halobacteria</taxon>
        <taxon>Halobacteriales</taxon>
        <taxon>Haladaptataceae</taxon>
        <taxon>Halorussus</taxon>
    </lineage>
</organism>
<gene>
    <name evidence="4" type="ORF">M0R89_20260</name>
</gene>
<dbReference type="InterPro" id="IPR011583">
    <property type="entry name" value="Chitinase_II/V-like_cat"/>
</dbReference>
<accession>A0A8U0I2A7</accession>
<proteinExistence type="predicted"/>
<evidence type="ECO:0000259" key="3">
    <source>
        <dbReference type="PROSITE" id="PS51910"/>
    </source>
</evidence>
<feature type="domain" description="GH18" evidence="3">
    <location>
        <begin position="51"/>
        <end position="388"/>
    </location>
</feature>
<dbReference type="SUPFAM" id="SSF51445">
    <property type="entry name" value="(Trans)glycosidases"/>
    <property type="match status" value="1"/>
</dbReference>
<dbReference type="Proteomes" id="UP000830729">
    <property type="component" value="Plasmid unnamed2"/>
</dbReference>
<reference evidence="4 5" key="1">
    <citation type="submission" date="2022-04" db="EMBL/GenBank/DDBJ databases">
        <title>Diverse halophilic archaea isolated from saline environments.</title>
        <authorList>
            <person name="Cui H.-L."/>
        </authorList>
    </citation>
    <scope>NUCLEOTIDE SEQUENCE [LARGE SCALE GENOMIC DNA]</scope>
    <source>
        <strain evidence="4 5">XZYJT49</strain>
        <plasmid evidence="4 5">unnamed2</plasmid>
    </source>
</reference>
<dbReference type="PROSITE" id="PS51318">
    <property type="entry name" value="TAT"/>
    <property type="match status" value="1"/>
</dbReference>
<keyword evidence="5" id="KW-1185">Reference proteome</keyword>
<dbReference type="PROSITE" id="PS01095">
    <property type="entry name" value="GH18_1"/>
    <property type="match status" value="1"/>
</dbReference>
<dbReference type="AlphaFoldDB" id="A0A8U0I2A7"/>
<dbReference type="EMBL" id="CP096661">
    <property type="protein sequence ID" value="UPV76804.1"/>
    <property type="molecule type" value="Genomic_DNA"/>
</dbReference>
<dbReference type="GeneID" id="72187585"/>
<protein>
    <submittedName>
        <fullName evidence="4">Glycoside hydrolase family 18 protein</fullName>
    </submittedName>
</protein>
<dbReference type="NCBIfam" id="TIGR01409">
    <property type="entry name" value="TAT_signal_seq"/>
    <property type="match status" value="1"/>
</dbReference>